<dbReference type="RefSeq" id="WP_004862937.1">
    <property type="nucleotide sequence ID" value="NZ_CADEAE010000013.1"/>
</dbReference>
<dbReference type="HOGENOM" id="CLU_1352422_0_0_5"/>
<feature type="transmembrane region" description="Helical" evidence="1">
    <location>
        <begin position="147"/>
        <end position="178"/>
    </location>
</feature>
<gene>
    <name evidence="2" type="ORF">ME1_00545</name>
</gene>
<evidence type="ECO:0000313" key="2">
    <source>
        <dbReference type="EMBL" id="EJF88545.1"/>
    </source>
</evidence>
<dbReference type="SUPFAM" id="SSF103473">
    <property type="entry name" value="MFS general substrate transporter"/>
    <property type="match status" value="1"/>
</dbReference>
<dbReference type="InterPro" id="IPR036259">
    <property type="entry name" value="MFS_trans_sf"/>
</dbReference>
<proteinExistence type="predicted"/>
<dbReference type="EMBL" id="AILZ01000011">
    <property type="protein sequence ID" value="EJF88545.1"/>
    <property type="molecule type" value="Genomic_DNA"/>
</dbReference>
<evidence type="ECO:0000313" key="3">
    <source>
        <dbReference type="Proteomes" id="UP000002304"/>
    </source>
</evidence>
<dbReference type="AlphaFoldDB" id="J1JVH5"/>
<organism evidence="2 3">
    <name type="scientific">Bartonella vinsonii subsp. arupensis OK-94-513</name>
    <dbReference type="NCBI Taxonomy" id="1094562"/>
    <lineage>
        <taxon>Bacteria</taxon>
        <taxon>Pseudomonadati</taxon>
        <taxon>Pseudomonadota</taxon>
        <taxon>Alphaproteobacteria</taxon>
        <taxon>Hyphomicrobiales</taxon>
        <taxon>Bartonellaceae</taxon>
        <taxon>Bartonella</taxon>
    </lineage>
</organism>
<dbReference type="STRING" id="1094562.ME1_00545"/>
<sequence>MTVFVVLNAILSFVTAFVAYIMIGVCSVMAIIAIYYSFIKRFSRLSAFSKVFKKIKKREAQGLSLYEDERKVLHTICDMGMNPVSFKESLFLSGKDYKRIFIISFILFLIMFGPIVGTIFWGAIQHLNETNAQQAMQQFIHNHPGWFVIYSFMATLMAVVWVCLAFSLPVILIFYTFLNQRVKKMIKKLEQFASTTAKPISL</sequence>
<dbReference type="PATRIC" id="fig|1094562.3.peg.600"/>
<feature type="transmembrane region" description="Helical" evidence="1">
    <location>
        <begin position="6"/>
        <end position="36"/>
    </location>
</feature>
<evidence type="ECO:0000256" key="1">
    <source>
        <dbReference type="SAM" id="Phobius"/>
    </source>
</evidence>
<reference evidence="2 3" key="1">
    <citation type="submission" date="2012-03" db="EMBL/GenBank/DDBJ databases">
        <title>The Genome Sequence of Bartonella vinsonii subsp. arupensis OK-94-513.</title>
        <authorList>
            <consortium name="The Broad Institute Genome Sequencing Platform"/>
            <consortium name="The Broad Institute Genome Sequencing Center for Infectious Disease"/>
            <person name="Feldgarden M."/>
            <person name="Kirby J."/>
            <person name="Kosoy M."/>
            <person name="Birtles R."/>
            <person name="Probert W.S."/>
            <person name="Chiaraviglio L."/>
            <person name="Young S.K."/>
            <person name="Zeng Q."/>
            <person name="Gargeya S."/>
            <person name="Fitzgerald M."/>
            <person name="Haas B."/>
            <person name="Abouelleil A."/>
            <person name="Alvarado L."/>
            <person name="Arachchi H.M."/>
            <person name="Berlin A."/>
            <person name="Chapman S.B."/>
            <person name="Gearin G."/>
            <person name="Goldberg J."/>
            <person name="Griggs A."/>
            <person name="Gujja S."/>
            <person name="Hansen M."/>
            <person name="Heiman D."/>
            <person name="Howarth C."/>
            <person name="Larimer J."/>
            <person name="Lui A."/>
            <person name="MacDonald P.J.P."/>
            <person name="McCowen C."/>
            <person name="Montmayeur A."/>
            <person name="Murphy C."/>
            <person name="Neiman D."/>
            <person name="Pearson M."/>
            <person name="Priest M."/>
            <person name="Roberts A."/>
            <person name="Saif S."/>
            <person name="Shea T."/>
            <person name="Sisk P."/>
            <person name="Stolte C."/>
            <person name="Sykes S."/>
            <person name="Wortman J."/>
            <person name="Nusbaum C."/>
            <person name="Birren B."/>
        </authorList>
    </citation>
    <scope>NUCLEOTIDE SEQUENCE [LARGE SCALE GENOMIC DNA]</scope>
    <source>
        <strain evidence="2 3">OK-94-513</strain>
    </source>
</reference>
<feature type="transmembrane region" description="Helical" evidence="1">
    <location>
        <begin position="100"/>
        <end position="127"/>
    </location>
</feature>
<name>J1JVH5_BARVI</name>
<keyword evidence="1" id="KW-0812">Transmembrane</keyword>
<comment type="caution">
    <text evidence="2">The sequence shown here is derived from an EMBL/GenBank/DDBJ whole genome shotgun (WGS) entry which is preliminary data.</text>
</comment>
<keyword evidence="1" id="KW-0472">Membrane</keyword>
<keyword evidence="1" id="KW-1133">Transmembrane helix</keyword>
<accession>J1JVH5</accession>
<dbReference type="Proteomes" id="UP000002304">
    <property type="component" value="Unassembled WGS sequence"/>
</dbReference>
<protein>
    <submittedName>
        <fullName evidence="2">Uncharacterized protein</fullName>
    </submittedName>
</protein>